<reference evidence="1 2" key="1">
    <citation type="submission" date="2020-08" db="EMBL/GenBank/DDBJ databases">
        <title>Genome public.</title>
        <authorList>
            <person name="Liu C."/>
            <person name="Sun Q."/>
        </authorList>
    </citation>
    <scope>NUCLEOTIDE SEQUENCE [LARGE SCALE GENOMIC DNA]</scope>
    <source>
        <strain evidence="1 2">NSJ-35</strain>
    </source>
</reference>
<dbReference type="Gene3D" id="3.40.50.300">
    <property type="entry name" value="P-loop containing nucleotide triphosphate hydrolases"/>
    <property type="match status" value="1"/>
</dbReference>
<evidence type="ECO:0008006" key="3">
    <source>
        <dbReference type="Google" id="ProtNLM"/>
    </source>
</evidence>
<name>A0ABR7EEQ7_9FIRM</name>
<dbReference type="RefSeq" id="WP_186857781.1">
    <property type="nucleotide sequence ID" value="NZ_JACOON010000004.1"/>
</dbReference>
<dbReference type="InterPro" id="IPR027417">
    <property type="entry name" value="P-loop_NTPase"/>
</dbReference>
<gene>
    <name evidence="1" type="ORF">H8S18_07955</name>
</gene>
<protein>
    <recommendedName>
        <fullName evidence="3">Terminase</fullName>
    </recommendedName>
</protein>
<comment type="caution">
    <text evidence="1">The sequence shown here is derived from an EMBL/GenBank/DDBJ whole genome shotgun (WGS) entry which is preliminary data.</text>
</comment>
<dbReference type="Gene3D" id="3.30.420.240">
    <property type="match status" value="1"/>
</dbReference>
<evidence type="ECO:0000313" key="1">
    <source>
        <dbReference type="EMBL" id="MBC5648267.1"/>
    </source>
</evidence>
<evidence type="ECO:0000313" key="2">
    <source>
        <dbReference type="Proteomes" id="UP000606889"/>
    </source>
</evidence>
<sequence length="557" mass="64072">MINTKAFIEQNLKIRDKKARLIDFKLNAAQMKLYNAIAGQYRNGRPIRAIILKARQMGFSTLTEGMIFKDTVTQANISSGIVTHEIAATNNLFRMSKRYYEHLDPALRPQILASNAKELVFDFADGNSSIKCMTAGNGSIGRSDTFQNLHISEYAFWPKDKAEILTGLLQAVPNEANTMVVIESTANGYDDFKDIWDAAVAGRNDFVPVFCAWWEHAEYAMPAEGLRPTKEEARLKRAYGLSDEQIAWRRWCLKNNCRGNEDIFRQEYPSCPEEAFLMSGRPVFDNKRAAERIAELTKRQAKRPPVQGSFRIRWHDADSRDRIEGFSLGSGTDIRFYIMPKPGVPYVIGADTKGEGKDFYAATVIDNSSGERVATLHMQVNESKPFTHQLYCLGKYYNDALIGVEMNFNTAPIEELQRLRYPKQYVRRRYDDYKKTIEEKYGWKTDGNTRPLIIDREVDSINNHTELYSDIPTLREALTFVYDDNGRPDAIAGKHDDLLFSDMIANEIRSQQRTTKDTNSRGEYVQWTDDMFEDYYGANEAQKKKLLKLWGEPKRWR</sequence>
<organism evidence="1 2">
    <name type="scientific">Christensenella tenuis</name>
    <dbReference type="NCBI Taxonomy" id="2763033"/>
    <lineage>
        <taxon>Bacteria</taxon>
        <taxon>Bacillati</taxon>
        <taxon>Bacillota</taxon>
        <taxon>Clostridia</taxon>
        <taxon>Christensenellales</taxon>
        <taxon>Christensenellaceae</taxon>
        <taxon>Christensenella</taxon>
    </lineage>
</organism>
<dbReference type="EMBL" id="JACOON010000004">
    <property type="protein sequence ID" value="MBC5648267.1"/>
    <property type="molecule type" value="Genomic_DNA"/>
</dbReference>
<dbReference type="Proteomes" id="UP000606889">
    <property type="component" value="Unassembled WGS sequence"/>
</dbReference>
<proteinExistence type="predicted"/>
<accession>A0ABR7EEQ7</accession>
<keyword evidence="2" id="KW-1185">Reference proteome</keyword>